<gene>
    <name evidence="1" type="ORF">F6450_18110</name>
    <name evidence="2" type="ORF">HWA77_10990</name>
</gene>
<dbReference type="Pfam" id="PF19456">
    <property type="entry name" value="MobI"/>
    <property type="match status" value="1"/>
</dbReference>
<evidence type="ECO:0000313" key="3">
    <source>
        <dbReference type="Proteomes" id="UP000480943"/>
    </source>
</evidence>
<proteinExistence type="predicted"/>
<dbReference type="Proteomes" id="UP000480943">
    <property type="component" value="Unassembled WGS sequence"/>
</dbReference>
<accession>A0A7Y7Q6G0</accession>
<evidence type="ECO:0000313" key="1">
    <source>
        <dbReference type="EMBL" id="KAB1176634.1"/>
    </source>
</evidence>
<reference evidence="2 4" key="2">
    <citation type="submission" date="2020-06" db="EMBL/GenBank/DDBJ databases">
        <title>Photobacterium damselae subsp. damselae comparative genomics.</title>
        <authorList>
            <person name="Osorio C.R."/>
        </authorList>
    </citation>
    <scope>NUCLEOTIDE SEQUENCE [LARGE SCALE GENOMIC DNA]</scope>
    <source>
        <strain evidence="2 4">TW250/03</strain>
    </source>
</reference>
<dbReference type="AlphaFoldDB" id="A0A7Y7Q6G0"/>
<name>A0A7Y7Q6G0_PHODD</name>
<reference evidence="1 3" key="1">
    <citation type="submission" date="2019-09" db="EMBL/GenBank/DDBJ databases">
        <title>Photobacterium damselae subsp. damselae CDC-2227-81, a human clinical isolate.</title>
        <authorList>
            <person name="Osorio C.R."/>
        </authorList>
    </citation>
    <scope>NUCLEOTIDE SEQUENCE [LARGE SCALE GENOMIC DNA]</scope>
    <source>
        <strain evidence="1 3">CDC-2227-81</strain>
    </source>
</reference>
<dbReference type="Proteomes" id="UP000533429">
    <property type="component" value="Unassembled WGS sequence"/>
</dbReference>
<dbReference type="RefSeq" id="WP_106341081.1">
    <property type="nucleotide sequence ID" value="NZ_JABXOQ010000023.1"/>
</dbReference>
<organism evidence="2 4">
    <name type="scientific">Photobacterium damselae subsp. damselae</name>
    <name type="common">Listonella damsela</name>
    <dbReference type="NCBI Taxonomy" id="85581"/>
    <lineage>
        <taxon>Bacteria</taxon>
        <taxon>Pseudomonadati</taxon>
        <taxon>Pseudomonadota</taxon>
        <taxon>Gammaproteobacteria</taxon>
        <taxon>Vibrionales</taxon>
        <taxon>Vibrionaceae</taxon>
        <taxon>Photobacterium</taxon>
    </lineage>
</organism>
<evidence type="ECO:0000313" key="2">
    <source>
        <dbReference type="EMBL" id="NVP00738.1"/>
    </source>
</evidence>
<protein>
    <submittedName>
        <fullName evidence="2">Uncharacterized protein</fullName>
    </submittedName>
</protein>
<dbReference type="EMBL" id="VZUQ01000086">
    <property type="protein sequence ID" value="KAB1176634.1"/>
    <property type="molecule type" value="Genomic_DNA"/>
</dbReference>
<comment type="caution">
    <text evidence="2">The sequence shown here is derived from an EMBL/GenBank/DDBJ whole genome shotgun (WGS) entry which is preliminary data.</text>
</comment>
<sequence length="175" mass="20412">MTEDSPQNTDNVMNSGLVPTAIQDALKALDKEYENIIFELEGIIDTYWIKWREKNKQLRVQRERSTTVVFNEGTIAPRLVTRNTKSYAEWVRYTPGRVGKKSKTWGTRINPKRLSNRKGMYYRIDQFEGIAKDWELELIAETEAKLSPLRYVAEYVYKAKSDTQQLIKSIVRKGS</sequence>
<evidence type="ECO:0000313" key="4">
    <source>
        <dbReference type="Proteomes" id="UP000533429"/>
    </source>
</evidence>
<dbReference type="EMBL" id="JABXOR010000683">
    <property type="protein sequence ID" value="NVP00738.1"/>
    <property type="molecule type" value="Genomic_DNA"/>
</dbReference>
<dbReference type="InterPro" id="IPR045809">
    <property type="entry name" value="MobI"/>
</dbReference>